<dbReference type="PANTHER" id="PTHR13932">
    <property type="entry name" value="COPROPORPHYRINIGEN III OXIDASE"/>
    <property type="match status" value="1"/>
</dbReference>
<name>A0A395V277_9FIRM</name>
<dbReference type="GO" id="GO:0051989">
    <property type="term" value="F:coproporphyrinogen dehydrogenase activity"/>
    <property type="evidence" value="ECO:0007669"/>
    <property type="project" value="UniProtKB-EC"/>
</dbReference>
<dbReference type="NCBIfam" id="TIGR03994">
    <property type="entry name" value="rSAM_HemZ"/>
    <property type="match status" value="1"/>
</dbReference>
<dbReference type="Pfam" id="PF04055">
    <property type="entry name" value="Radical_SAM"/>
    <property type="match status" value="1"/>
</dbReference>
<dbReference type="GO" id="GO:0006779">
    <property type="term" value="P:porphyrin-containing compound biosynthetic process"/>
    <property type="evidence" value="ECO:0007669"/>
    <property type="project" value="TreeGrafter"/>
</dbReference>
<dbReference type="CDD" id="cd01335">
    <property type="entry name" value="Radical_SAM"/>
    <property type="match status" value="1"/>
</dbReference>
<proteinExistence type="predicted"/>
<evidence type="ECO:0000259" key="6">
    <source>
        <dbReference type="PROSITE" id="PS51918"/>
    </source>
</evidence>
<dbReference type="PANTHER" id="PTHR13932:SF1">
    <property type="entry name" value="OXYGEN-INDEPENDENT COPROPORPHYRINOGEN-III OXIDASE-LIKE PROTEIN HEMZ"/>
    <property type="match status" value="1"/>
</dbReference>
<dbReference type="SFLD" id="SFLDF00310">
    <property type="entry name" value="oxygen-independent_coproporphy"/>
    <property type="match status" value="1"/>
</dbReference>
<keyword evidence="4" id="KW-0411">Iron-sulfur</keyword>
<dbReference type="GO" id="GO:0046872">
    <property type="term" value="F:metal ion binding"/>
    <property type="evidence" value="ECO:0007669"/>
    <property type="project" value="UniProtKB-KW"/>
</dbReference>
<comment type="caution">
    <text evidence="7">The sequence shown here is derived from an EMBL/GenBank/DDBJ whole genome shotgun (WGS) entry which is preliminary data.</text>
</comment>
<dbReference type="EC" id="1.3.98.3" evidence="7"/>
<dbReference type="InterPro" id="IPR013785">
    <property type="entry name" value="Aldolase_TIM"/>
</dbReference>
<feature type="domain" description="Radical SAM core" evidence="6">
    <location>
        <begin position="214"/>
        <end position="451"/>
    </location>
</feature>
<dbReference type="GO" id="GO:0005737">
    <property type="term" value="C:cytoplasm"/>
    <property type="evidence" value="ECO:0007669"/>
    <property type="project" value="TreeGrafter"/>
</dbReference>
<protein>
    <submittedName>
        <fullName evidence="7">Coproporphyrinogen dehydrogenase HemZ</fullName>
        <ecNumber evidence="7">1.3.98.3</ecNumber>
    </submittedName>
</protein>
<dbReference type="Gene3D" id="3.20.20.70">
    <property type="entry name" value="Aldolase class I"/>
    <property type="match status" value="1"/>
</dbReference>
<keyword evidence="1" id="KW-0949">S-adenosyl-L-methionine</keyword>
<dbReference type="Proteomes" id="UP000266066">
    <property type="component" value="Unassembled WGS sequence"/>
</dbReference>
<evidence type="ECO:0000313" key="8">
    <source>
        <dbReference type="Proteomes" id="UP000266066"/>
    </source>
</evidence>
<evidence type="ECO:0000256" key="4">
    <source>
        <dbReference type="ARBA" id="ARBA00023014"/>
    </source>
</evidence>
<dbReference type="SMART" id="SM00729">
    <property type="entry name" value="Elp3"/>
    <property type="match status" value="1"/>
</dbReference>
<evidence type="ECO:0000313" key="7">
    <source>
        <dbReference type="EMBL" id="RGR54163.1"/>
    </source>
</evidence>
<feature type="compositionally biased region" description="Basic and acidic residues" evidence="5">
    <location>
        <begin position="86"/>
        <end position="97"/>
    </location>
</feature>
<dbReference type="SFLD" id="SFLDG01082">
    <property type="entry name" value="B12-binding_domain_containing"/>
    <property type="match status" value="1"/>
</dbReference>
<keyword evidence="2" id="KW-0479">Metal-binding</keyword>
<sequence>MIVVVFNKPDFEYDVHSLLKEFFPQEDVQMYYSCSPDEVEGKNLACTHHEMTDDGVKEFADASQVFKIDYVGDQITVEWMINRVNDKGDRENPDKEILNNSMTGDMQQADESDIKTAGKSICTKISVTGTDRKETKNRLKLALYSMIEKGTGKSLPWGTLSGIRPTKIAMKCIEDGMSDKETYDYLKKTYLASDEKIDLSIGIAKREKALLDKVDYDNGYSLYIGIPFCPSTCAYCSFTSYPLGVWKNRVDDYLDALEKEIDYTAQKFYHKKLNSIYIGGGTPTTLSPAQLDRLIRKIKCSFDLKDCLEFTVEAGRPDSITREKLMALKKNGISRISVNPQTMKQQTLDIIGRHHTVDDTIQSFKLARELGFDNINMDLIMGLPEETLDDVRHTMELVKELAPDNVTIHSLAVKRAARLTIFKDRYSDMQMINTQEHMDLCAAYCKQMGLEPYYLYRQKGMAGNMENVGYAAKGKAGVYNILIMEEKQTIVACGAGASTKRVWPVPNPDGTHRIDRCENVKDVGQYIARIDEMIERKQRLFEEK</sequence>
<dbReference type="RefSeq" id="WP_118392295.1">
    <property type="nucleotide sequence ID" value="NZ_QRUJ01000009.1"/>
</dbReference>
<dbReference type="EMBL" id="QRUJ01000009">
    <property type="protein sequence ID" value="RGR54163.1"/>
    <property type="molecule type" value="Genomic_DNA"/>
</dbReference>
<dbReference type="InterPro" id="IPR034505">
    <property type="entry name" value="Coproporphyrinogen-III_oxidase"/>
</dbReference>
<dbReference type="InterPro" id="IPR006638">
    <property type="entry name" value="Elp3/MiaA/NifB-like_rSAM"/>
</dbReference>
<gene>
    <name evidence="7" type="primary">hemZ</name>
    <name evidence="7" type="ORF">DWY38_09890</name>
</gene>
<accession>A0A395V277</accession>
<keyword evidence="7" id="KW-0560">Oxidoreductase</keyword>
<dbReference type="InterPro" id="IPR007197">
    <property type="entry name" value="rSAM"/>
</dbReference>
<evidence type="ECO:0000256" key="1">
    <source>
        <dbReference type="ARBA" id="ARBA00022691"/>
    </source>
</evidence>
<reference evidence="7 8" key="1">
    <citation type="submission" date="2018-08" db="EMBL/GenBank/DDBJ databases">
        <title>A genome reference for cultivated species of the human gut microbiota.</title>
        <authorList>
            <person name="Zou Y."/>
            <person name="Xue W."/>
            <person name="Luo G."/>
        </authorList>
    </citation>
    <scope>NUCLEOTIDE SEQUENCE [LARGE SCALE GENOMIC DNA]</scope>
    <source>
        <strain evidence="7 8">AF25-15</strain>
    </source>
</reference>
<dbReference type="AlphaFoldDB" id="A0A395V277"/>
<feature type="region of interest" description="Disordered" evidence="5">
    <location>
        <begin position="86"/>
        <end position="107"/>
    </location>
</feature>
<dbReference type="GO" id="GO:0051539">
    <property type="term" value="F:4 iron, 4 sulfur cluster binding"/>
    <property type="evidence" value="ECO:0007669"/>
    <property type="project" value="TreeGrafter"/>
</dbReference>
<dbReference type="InterPro" id="IPR023995">
    <property type="entry name" value="HemZ"/>
</dbReference>
<dbReference type="SUPFAM" id="SSF102114">
    <property type="entry name" value="Radical SAM enzymes"/>
    <property type="match status" value="1"/>
</dbReference>
<dbReference type="SFLD" id="SFLDG01065">
    <property type="entry name" value="anaerobic_coproporphyrinogen-I"/>
    <property type="match status" value="1"/>
</dbReference>
<evidence type="ECO:0000256" key="5">
    <source>
        <dbReference type="SAM" id="MobiDB-lite"/>
    </source>
</evidence>
<evidence type="ECO:0000256" key="3">
    <source>
        <dbReference type="ARBA" id="ARBA00023004"/>
    </source>
</evidence>
<keyword evidence="3" id="KW-0408">Iron</keyword>
<dbReference type="InterPro" id="IPR058240">
    <property type="entry name" value="rSAM_sf"/>
</dbReference>
<organism evidence="7 8">
    <name type="scientific">Agathobacter rectalis</name>
    <dbReference type="NCBI Taxonomy" id="39491"/>
    <lineage>
        <taxon>Bacteria</taxon>
        <taxon>Bacillati</taxon>
        <taxon>Bacillota</taxon>
        <taxon>Clostridia</taxon>
        <taxon>Lachnospirales</taxon>
        <taxon>Lachnospiraceae</taxon>
        <taxon>Agathobacter</taxon>
    </lineage>
</organism>
<evidence type="ECO:0000256" key="2">
    <source>
        <dbReference type="ARBA" id="ARBA00022723"/>
    </source>
</evidence>
<dbReference type="PROSITE" id="PS51918">
    <property type="entry name" value="RADICAL_SAM"/>
    <property type="match status" value="1"/>
</dbReference>
<dbReference type="SFLD" id="SFLDS00029">
    <property type="entry name" value="Radical_SAM"/>
    <property type="match status" value="1"/>
</dbReference>